<name>A0A2N8ZJW6_9VIBR</name>
<dbReference type="EMBL" id="LT960612">
    <property type="protein sequence ID" value="SON52166.1"/>
    <property type="molecule type" value="Genomic_DNA"/>
</dbReference>
<gene>
    <name evidence="2" type="primary">vasX</name>
    <name evidence="2" type="ORF">VTAP4600_B0555</name>
</gene>
<evidence type="ECO:0000313" key="3">
    <source>
        <dbReference type="Proteomes" id="UP000235828"/>
    </source>
</evidence>
<dbReference type="KEGG" id="vta:B0555"/>
<dbReference type="InterPro" id="IPR011009">
    <property type="entry name" value="Kinase-like_dom_sf"/>
</dbReference>
<evidence type="ECO:0000259" key="1">
    <source>
        <dbReference type="PROSITE" id="PS50011"/>
    </source>
</evidence>
<proteinExistence type="predicted"/>
<organism evidence="2 3">
    <name type="scientific">Vibrio tapetis subsp. tapetis</name>
    <dbReference type="NCBI Taxonomy" id="1671868"/>
    <lineage>
        <taxon>Bacteria</taxon>
        <taxon>Pseudomonadati</taxon>
        <taxon>Pseudomonadota</taxon>
        <taxon>Gammaproteobacteria</taxon>
        <taxon>Vibrionales</taxon>
        <taxon>Vibrionaceae</taxon>
        <taxon>Vibrio</taxon>
    </lineage>
</organism>
<dbReference type="AlphaFoldDB" id="A0A2N8ZJW6"/>
<keyword evidence="3" id="KW-1185">Reference proteome</keyword>
<protein>
    <submittedName>
        <fullName evidence="2">Putative type VI secretion protein VasX-1</fullName>
    </submittedName>
</protein>
<feature type="domain" description="Protein kinase" evidence="1">
    <location>
        <begin position="1"/>
        <end position="224"/>
    </location>
</feature>
<dbReference type="GO" id="GO:0005524">
    <property type="term" value="F:ATP binding"/>
    <property type="evidence" value="ECO:0007669"/>
    <property type="project" value="InterPro"/>
</dbReference>
<dbReference type="SUPFAM" id="SSF56112">
    <property type="entry name" value="Protein kinase-like (PK-like)"/>
    <property type="match status" value="1"/>
</dbReference>
<accession>A0A2N8ZJW6</accession>
<reference evidence="2 3" key="1">
    <citation type="submission" date="2017-10" db="EMBL/GenBank/DDBJ databases">
        <authorList>
            <person name="Banno H."/>
            <person name="Chua N.-H."/>
        </authorList>
    </citation>
    <scope>NUCLEOTIDE SEQUENCE [LARGE SCALE GENOMIC DNA]</scope>
    <source>
        <strain evidence="2">Vibrio tapetis CECT4600</strain>
    </source>
</reference>
<dbReference type="InterPro" id="IPR000719">
    <property type="entry name" value="Prot_kinase_dom"/>
</dbReference>
<dbReference type="GO" id="GO:0004672">
    <property type="term" value="F:protein kinase activity"/>
    <property type="evidence" value="ECO:0007669"/>
    <property type="project" value="InterPro"/>
</dbReference>
<evidence type="ECO:0000313" key="2">
    <source>
        <dbReference type="EMBL" id="SON52166.1"/>
    </source>
</evidence>
<sequence>MTLKHQSVTCDSEETSMQRTFFHSVEEDWCLQRLTKRYSNQQAMSREWQALTACAGVYVQKALEFDTDKKVMHLVYEQQAKPLSRFEFQDAETFVGMLPIIIRAIHHCHQCGWVHGDIKPSNILFLPHLDSILLIDFGASYPLGTRREDLTCWQASQTFASSEQWRGEGVVTQADDWHALKKMINQFVRSPIGHKQRKTAVSIRESLDGWLRRSEVAKPTHNNN</sequence>
<dbReference type="PROSITE" id="PS50011">
    <property type="entry name" value="PROTEIN_KINASE_DOM"/>
    <property type="match status" value="1"/>
</dbReference>
<dbReference type="Pfam" id="PF00069">
    <property type="entry name" value="Pkinase"/>
    <property type="match status" value="1"/>
</dbReference>
<dbReference type="Proteomes" id="UP000235828">
    <property type="component" value="Chromosome B"/>
</dbReference>
<dbReference type="Gene3D" id="1.10.510.10">
    <property type="entry name" value="Transferase(Phosphotransferase) domain 1"/>
    <property type="match status" value="1"/>
</dbReference>